<accession>A0A6P4ZVN8</accession>
<dbReference type="SUPFAM" id="SSF51445">
    <property type="entry name" value="(Trans)glycosidases"/>
    <property type="match status" value="1"/>
</dbReference>
<evidence type="ECO:0000256" key="2">
    <source>
        <dbReference type="ARBA" id="ARBA00022801"/>
    </source>
</evidence>
<feature type="chain" id="PRO_5028295992" evidence="6">
    <location>
        <begin position="25"/>
        <end position="585"/>
    </location>
</feature>
<dbReference type="Gene3D" id="2.60.40.4060">
    <property type="entry name" value="Reeler domain"/>
    <property type="match status" value="1"/>
</dbReference>
<dbReference type="GO" id="GO:0004553">
    <property type="term" value="F:hydrolase activity, hydrolyzing O-glycosyl compounds"/>
    <property type="evidence" value="ECO:0007669"/>
    <property type="project" value="InterPro"/>
</dbReference>
<dbReference type="RefSeq" id="XP_019635012.1">
    <property type="nucleotide sequence ID" value="XM_019779453.1"/>
</dbReference>
<organism evidence="8 9">
    <name type="scientific">Branchiostoma belcheri</name>
    <name type="common">Amphioxus</name>
    <dbReference type="NCBI Taxonomy" id="7741"/>
    <lineage>
        <taxon>Eukaryota</taxon>
        <taxon>Metazoa</taxon>
        <taxon>Chordata</taxon>
        <taxon>Cephalochordata</taxon>
        <taxon>Leptocardii</taxon>
        <taxon>Amphioxiformes</taxon>
        <taxon>Branchiostomatidae</taxon>
        <taxon>Branchiostoma</taxon>
    </lineage>
</organism>
<evidence type="ECO:0000256" key="4">
    <source>
        <dbReference type="RuleBase" id="RU361153"/>
    </source>
</evidence>
<evidence type="ECO:0000259" key="7">
    <source>
        <dbReference type="PROSITE" id="PS51019"/>
    </source>
</evidence>
<feature type="domain" description="Reelin" evidence="7">
    <location>
        <begin position="19"/>
        <end position="183"/>
    </location>
</feature>
<feature type="region of interest" description="Disordered" evidence="5">
    <location>
        <begin position="29"/>
        <end position="50"/>
    </location>
</feature>
<dbReference type="GO" id="GO:0000272">
    <property type="term" value="P:polysaccharide catabolic process"/>
    <property type="evidence" value="ECO:0007669"/>
    <property type="project" value="InterPro"/>
</dbReference>
<feature type="signal peptide" evidence="6">
    <location>
        <begin position="1"/>
        <end position="24"/>
    </location>
</feature>
<keyword evidence="6" id="KW-0732">Signal</keyword>
<keyword evidence="3 4" id="KW-0326">Glycosidase</keyword>
<dbReference type="InterPro" id="IPR042307">
    <property type="entry name" value="Reeler_sf"/>
</dbReference>
<comment type="similarity">
    <text evidence="1 4">Belongs to the glycosyl hydrolase 5 (cellulase A) family.</text>
</comment>
<evidence type="ECO:0000256" key="5">
    <source>
        <dbReference type="SAM" id="MobiDB-lite"/>
    </source>
</evidence>
<dbReference type="Pfam" id="PF00150">
    <property type="entry name" value="Cellulase"/>
    <property type="match status" value="1"/>
</dbReference>
<dbReference type="Pfam" id="PF02014">
    <property type="entry name" value="Reeler"/>
    <property type="match status" value="1"/>
</dbReference>
<protein>
    <submittedName>
        <fullName evidence="9">Mannan endo-1,4-beta-mannosidase-like</fullName>
    </submittedName>
</protein>
<dbReference type="InterPro" id="IPR002861">
    <property type="entry name" value="Reeler_dom"/>
</dbReference>
<name>A0A6P4ZVN8_BRABE</name>
<dbReference type="AlphaFoldDB" id="A0A6P4ZVN8"/>
<dbReference type="OrthoDB" id="406631at2759"/>
<keyword evidence="2 4" id="KW-0378">Hydrolase</keyword>
<evidence type="ECO:0000256" key="1">
    <source>
        <dbReference type="ARBA" id="ARBA00005641"/>
    </source>
</evidence>
<gene>
    <name evidence="9" type="primary">LOC109478001</name>
</gene>
<dbReference type="PANTHER" id="PTHR37398:SF3">
    <property type="entry name" value="GLYCOSIDE HYDROLASE FAMILY 5 DOMAIN-CONTAINING PROTEIN"/>
    <property type="match status" value="1"/>
</dbReference>
<dbReference type="InterPro" id="IPR001547">
    <property type="entry name" value="Glyco_hydro_5"/>
</dbReference>
<evidence type="ECO:0000313" key="9">
    <source>
        <dbReference type="RefSeq" id="XP_019635012.1"/>
    </source>
</evidence>
<sequence length="585" mass="63465">MSSGPVAVFAVLLVLAALFSGGEGYGSGAPTSACTSQQPGHTGTTAQTSASPYSLTVSSSQYTPGQTLTVQITGGDFQGFLIQARKVGTTEAVGFFSSLPSGTKSNDCDNAVASGTNTATHSSTATKRDLALTWSAPQEQAGQGTVEFVCERKGQPLQQVPLPRDRLKQVHLRPLTALGQTKMLSVVVLLSMLIAAAQGQTYLSTDGQHFKLNGQRVFLSGVNMAWCRYGSDFGGGLYYSYKSSSSCPSSKSKYEQAIQDIANNGGNSLRVWLHVEGQETPEFSYWGSVTGTDATEQLISELQDMLGFAQRHNVLVFLVLWNGAHHGNNFWKVRDLVWDDLKLGTYVDQALKPLALGLRHERALGGWEIMNEPEGSVRVQHDSDPCYNTDFLAGSGVGWAGHTDGTYLPMHRMLRFINRQIAAIKEVDPNHLVTVGSWSEKGQGIRNLYTDDCLQKAGDYAYRAGVLDFYQIHTYSGTGSYGSQAPFRVSHSREYSSLSGRPIVIGEFSQARGGGMSITEQFNRAYYYGYVGAWSWHYSGGGDGTDNTDTQMRGLRWLQNKNDQNKGGCVKINLNGGTNRCGSGR</sequence>
<evidence type="ECO:0000256" key="6">
    <source>
        <dbReference type="SAM" id="SignalP"/>
    </source>
</evidence>
<reference evidence="9" key="1">
    <citation type="submission" date="2025-08" db="UniProtKB">
        <authorList>
            <consortium name="RefSeq"/>
        </authorList>
    </citation>
    <scope>IDENTIFICATION</scope>
    <source>
        <tissue evidence="9">Gonad</tissue>
    </source>
</reference>
<dbReference type="CDD" id="cd08544">
    <property type="entry name" value="Reeler"/>
    <property type="match status" value="1"/>
</dbReference>
<dbReference type="Proteomes" id="UP000515135">
    <property type="component" value="Unplaced"/>
</dbReference>
<proteinExistence type="inferred from homology"/>
<keyword evidence="8" id="KW-1185">Reference proteome</keyword>
<evidence type="ECO:0000256" key="3">
    <source>
        <dbReference type="ARBA" id="ARBA00023295"/>
    </source>
</evidence>
<evidence type="ECO:0000313" key="8">
    <source>
        <dbReference type="Proteomes" id="UP000515135"/>
    </source>
</evidence>
<dbReference type="GeneID" id="109478001"/>
<dbReference type="PANTHER" id="PTHR37398">
    <property type="entry name" value="ENDO-BETA-1,4-MANNANASE"/>
    <property type="match status" value="1"/>
</dbReference>
<dbReference type="Gene3D" id="3.20.20.80">
    <property type="entry name" value="Glycosidases"/>
    <property type="match status" value="1"/>
</dbReference>
<dbReference type="KEGG" id="bbel:109478001"/>
<dbReference type="PROSITE" id="PS51019">
    <property type="entry name" value="REELIN"/>
    <property type="match status" value="1"/>
</dbReference>
<dbReference type="InterPro" id="IPR017853">
    <property type="entry name" value="GH"/>
</dbReference>